<dbReference type="Proteomes" id="UP001363151">
    <property type="component" value="Unassembled WGS sequence"/>
</dbReference>
<sequence length="229" mass="23535">MVRKVGASSRKPAKAAAVVTLDSRTVDLPRSSNRVPAGLEPKRRRAKPQPPPGRAPGRRGGGARHASSESAAPAEPAPLALALGGARGGADARAWFAAAAALALRVRARAEAAAREEEALVAEDAHLDGVTRAVARLKEAQAQAGKNKAAAKIQHLFFRWREGRLNHAAARPDDSSDAAAHSRRGSEASLSDGSHASLFFSSDSGSGHGDGQADVTDSSSGSANDSGDY</sequence>
<accession>A0ABR1G4S7</accession>
<feature type="region of interest" description="Disordered" evidence="1">
    <location>
        <begin position="168"/>
        <end position="229"/>
    </location>
</feature>
<proteinExistence type="predicted"/>
<feature type="compositionally biased region" description="Low complexity" evidence="1">
    <location>
        <begin position="193"/>
        <end position="205"/>
    </location>
</feature>
<feature type="compositionally biased region" description="Low complexity" evidence="1">
    <location>
        <begin position="217"/>
        <end position="229"/>
    </location>
</feature>
<organism evidence="2 3">
    <name type="scientific">Aureococcus anophagefferens</name>
    <name type="common">Harmful bloom alga</name>
    <dbReference type="NCBI Taxonomy" id="44056"/>
    <lineage>
        <taxon>Eukaryota</taxon>
        <taxon>Sar</taxon>
        <taxon>Stramenopiles</taxon>
        <taxon>Ochrophyta</taxon>
        <taxon>Pelagophyceae</taxon>
        <taxon>Pelagomonadales</taxon>
        <taxon>Pelagomonadaceae</taxon>
        <taxon>Aureococcus</taxon>
    </lineage>
</organism>
<reference evidence="2 3" key="1">
    <citation type="submission" date="2024-03" db="EMBL/GenBank/DDBJ databases">
        <title>Aureococcus anophagefferens CCMP1851 and Kratosvirus quantuckense: Draft genome of a second virus-susceptible host strain in the model system.</title>
        <authorList>
            <person name="Chase E."/>
            <person name="Truchon A.R."/>
            <person name="Schepens W."/>
            <person name="Wilhelm S.W."/>
        </authorList>
    </citation>
    <scope>NUCLEOTIDE SEQUENCE [LARGE SCALE GENOMIC DNA]</scope>
    <source>
        <strain evidence="2 3">CCMP1851</strain>
    </source>
</reference>
<name>A0ABR1G4S7_AURAN</name>
<gene>
    <name evidence="2" type="ORF">SO694_00084177</name>
</gene>
<evidence type="ECO:0000313" key="2">
    <source>
        <dbReference type="EMBL" id="KAK7247904.1"/>
    </source>
</evidence>
<comment type="caution">
    <text evidence="2">The sequence shown here is derived from an EMBL/GenBank/DDBJ whole genome shotgun (WGS) entry which is preliminary data.</text>
</comment>
<feature type="region of interest" description="Disordered" evidence="1">
    <location>
        <begin position="1"/>
        <end position="74"/>
    </location>
</feature>
<evidence type="ECO:0000313" key="3">
    <source>
        <dbReference type="Proteomes" id="UP001363151"/>
    </source>
</evidence>
<evidence type="ECO:0000256" key="1">
    <source>
        <dbReference type="SAM" id="MobiDB-lite"/>
    </source>
</evidence>
<dbReference type="EMBL" id="JBBJCI010000124">
    <property type="protein sequence ID" value="KAK7247904.1"/>
    <property type="molecule type" value="Genomic_DNA"/>
</dbReference>
<protein>
    <submittedName>
        <fullName evidence="2">Uncharacterized protein</fullName>
    </submittedName>
</protein>
<keyword evidence="3" id="KW-1185">Reference proteome</keyword>